<feature type="binding site" evidence="12">
    <location>
        <position position="272"/>
    </location>
    <ligand>
        <name>L-glutamine</name>
        <dbReference type="ChEBI" id="CHEBI:58359"/>
    </ligand>
</feature>
<dbReference type="NCBIfam" id="NF009475">
    <property type="entry name" value="PRK12838.1"/>
    <property type="match status" value="1"/>
</dbReference>
<feature type="active site" evidence="12">
    <location>
        <position position="382"/>
    </location>
</feature>
<dbReference type="NCBIfam" id="TIGR01368">
    <property type="entry name" value="CPSaseIIsmall"/>
    <property type="match status" value="1"/>
</dbReference>
<evidence type="ECO:0000313" key="14">
    <source>
        <dbReference type="EMBL" id="APP88018.1"/>
    </source>
</evidence>
<name>A0A1L5YBD8_9EUKA</name>
<evidence type="ECO:0000256" key="12">
    <source>
        <dbReference type="HAMAP-Rule" id="MF_01209"/>
    </source>
</evidence>
<keyword evidence="12" id="KW-0055">Arginine biosynthesis</keyword>
<evidence type="ECO:0000259" key="13">
    <source>
        <dbReference type="SMART" id="SM01097"/>
    </source>
</evidence>
<comment type="pathway">
    <text evidence="2 12">Amino-acid biosynthesis; L-arginine biosynthesis; carbamoyl phosphate from bicarbonate: step 1/1.</text>
</comment>
<dbReference type="UniPathway" id="UPA00070">
    <property type="reaction ID" value="UER00115"/>
</dbReference>
<dbReference type="Gene3D" id="3.50.30.20">
    <property type="entry name" value="Carbamoyl-phosphate synthase small subunit, N-terminal domain"/>
    <property type="match status" value="1"/>
</dbReference>
<proteinExistence type="inferred from homology"/>
<dbReference type="PANTHER" id="PTHR43418">
    <property type="entry name" value="MULTIFUNCTIONAL TRYPTOPHAN BIOSYNTHESIS PROTEIN-RELATED"/>
    <property type="match status" value="1"/>
</dbReference>
<feature type="binding site" evidence="12">
    <location>
        <position position="270"/>
    </location>
    <ligand>
        <name>L-glutamine</name>
        <dbReference type="ChEBI" id="CHEBI:58359"/>
    </ligand>
</feature>
<accession>A0A1L5YBD8</accession>
<keyword evidence="5 12" id="KW-0547">Nucleotide-binding</keyword>
<keyword evidence="7 12" id="KW-0315">Glutamine amidotransferase</keyword>
<dbReference type="CDD" id="cd01744">
    <property type="entry name" value="GATase1_CPSase"/>
    <property type="match status" value="1"/>
</dbReference>
<dbReference type="AlphaFoldDB" id="A0A1L5YBD8"/>
<evidence type="ECO:0000256" key="7">
    <source>
        <dbReference type="ARBA" id="ARBA00022962"/>
    </source>
</evidence>
<comment type="function">
    <text evidence="12">Small subunit of the glutamine-dependent carbamoyl phosphate synthetase (CPSase). CPSase catalyzes the formation of carbamoyl phosphate from the ammonia moiety of glutamine, carbonate, and phosphate donated by ATP, constituting the first step of 2 biosynthetic pathways, one leading to arginine and/or urea and the other to pyrimidine nucleotides. The small subunit (glutamine amidotransferase) binds and cleaves glutamine to supply the large subunit with the substrate ammonia.</text>
</comment>
<evidence type="ECO:0000256" key="1">
    <source>
        <dbReference type="ARBA" id="ARBA00004812"/>
    </source>
</evidence>
<dbReference type="GO" id="GO:0006526">
    <property type="term" value="P:L-arginine biosynthetic process"/>
    <property type="evidence" value="ECO:0007669"/>
    <property type="project" value="UniProtKB-UniRule"/>
</dbReference>
<dbReference type="SUPFAM" id="SSF52317">
    <property type="entry name" value="Class I glutamine amidotransferase-like"/>
    <property type="match status" value="1"/>
</dbReference>
<feature type="region of interest" description="CPSase" evidence="12">
    <location>
        <begin position="1"/>
        <end position="221"/>
    </location>
</feature>
<dbReference type="EMBL" id="KX897545">
    <property type="protein sequence ID" value="APP88018.1"/>
    <property type="molecule type" value="Genomic_DNA"/>
</dbReference>
<dbReference type="GO" id="GO:0006207">
    <property type="term" value="P:'de novo' pyrimidine nucleobase biosynthetic process"/>
    <property type="evidence" value="ECO:0007669"/>
    <property type="project" value="InterPro"/>
</dbReference>
<dbReference type="UniPathway" id="UPA00068">
    <property type="reaction ID" value="UER00171"/>
</dbReference>
<feature type="binding site" evidence="12">
    <location>
        <position position="339"/>
    </location>
    <ligand>
        <name>L-glutamine</name>
        <dbReference type="ChEBI" id="CHEBI:58359"/>
    </ligand>
</feature>
<protein>
    <recommendedName>
        <fullName evidence="12">Carbamoyl phosphate synthase small chain</fullName>
        <ecNumber evidence="12">6.3.5.5</ecNumber>
    </recommendedName>
    <alternativeName>
        <fullName evidence="12">Carbamoyl phosphate synthetase glutamine chain</fullName>
    </alternativeName>
</protein>
<dbReference type="InterPro" id="IPR006274">
    <property type="entry name" value="CarbamoylP_synth_ssu"/>
</dbReference>
<dbReference type="InterPro" id="IPR036480">
    <property type="entry name" value="CarbP_synth_ssu_N_sf"/>
</dbReference>
<keyword evidence="14" id="KW-0934">Plastid</keyword>
<evidence type="ECO:0000256" key="3">
    <source>
        <dbReference type="ARBA" id="ARBA00007800"/>
    </source>
</evidence>
<dbReference type="PRINTS" id="PR00096">
    <property type="entry name" value="GATASE"/>
</dbReference>
<dbReference type="InterPro" id="IPR017926">
    <property type="entry name" value="GATASE"/>
</dbReference>
<reference evidence="14" key="1">
    <citation type="journal article" date="2017" name="Protist">
        <title>Diversity of the Photosynthetic Paulinella Species, with the Description of Paulinella micropora sp. nov. and the Chromatophore Genome Sequence for strain KR01.</title>
        <authorList>
            <person name="Lhee D."/>
            <person name="Yang E.C."/>
            <person name="Kim J.I."/>
            <person name="Nakayama T."/>
            <person name="Zuccarello G."/>
            <person name="Andersen R.A."/>
            <person name="Yoon H.S."/>
        </authorList>
    </citation>
    <scope>NUCLEOTIDE SEQUENCE</scope>
    <source>
        <strain evidence="15">FK01</strain>
        <strain evidence="14">KR01</strain>
    </source>
</reference>
<evidence type="ECO:0000256" key="6">
    <source>
        <dbReference type="ARBA" id="ARBA00022840"/>
    </source>
</evidence>
<dbReference type="PROSITE" id="PS51273">
    <property type="entry name" value="GATASE_TYPE_1"/>
    <property type="match status" value="1"/>
</dbReference>
<geneLocation type="plastid" evidence="14"/>
<organism evidence="14">
    <name type="scientific">Paulinella micropora</name>
    <dbReference type="NCBI Taxonomy" id="1928728"/>
    <lineage>
        <taxon>Eukaryota</taxon>
        <taxon>Sar</taxon>
        <taxon>Rhizaria</taxon>
        <taxon>Cercozoa</taxon>
        <taxon>Imbricatea</taxon>
        <taxon>Silicofilosea</taxon>
        <taxon>Euglyphida</taxon>
        <taxon>Paulinellidae</taxon>
        <taxon>Paulinella</taxon>
    </lineage>
</organism>
<dbReference type="SUPFAM" id="SSF52021">
    <property type="entry name" value="Carbamoyl phosphate synthetase, small subunit N-terminal domain"/>
    <property type="match status" value="1"/>
</dbReference>
<keyword evidence="12" id="KW-0028">Amino-acid biosynthesis</keyword>
<dbReference type="FunFam" id="3.50.30.20:FF:000001">
    <property type="entry name" value="Carbamoyl-phosphate synthase small chain"/>
    <property type="match status" value="1"/>
</dbReference>
<keyword evidence="6 12" id="KW-0067">ATP-binding</keyword>
<comment type="similarity">
    <text evidence="3 12">Belongs to the CarA family.</text>
</comment>
<dbReference type="PRINTS" id="PR00097">
    <property type="entry name" value="ANTSNTHASEII"/>
</dbReference>
<keyword evidence="8 12" id="KW-0665">Pyrimidine biosynthesis</keyword>
<dbReference type="InterPro" id="IPR029062">
    <property type="entry name" value="Class_I_gatase-like"/>
</dbReference>
<comment type="subunit">
    <text evidence="9">Heterodimer composed of 2 chains; the small (or glutamine) chain promotes the hydrolysis of glutamine to ammonia, which is used by the large (or ammonia) chain to synthesize carbamoyl phosphate.</text>
</comment>
<dbReference type="GO" id="GO:0006541">
    <property type="term" value="P:glutamine metabolic process"/>
    <property type="evidence" value="ECO:0007669"/>
    <property type="project" value="InterPro"/>
</dbReference>
<dbReference type="GO" id="GO:0005524">
    <property type="term" value="F:ATP binding"/>
    <property type="evidence" value="ECO:0007669"/>
    <property type="project" value="UniProtKB-UniRule"/>
</dbReference>
<evidence type="ECO:0000256" key="8">
    <source>
        <dbReference type="ARBA" id="ARBA00022975"/>
    </source>
</evidence>
<evidence type="ECO:0000256" key="10">
    <source>
        <dbReference type="ARBA" id="ARBA00048816"/>
    </source>
</evidence>
<gene>
    <name evidence="12 14" type="primary">carA</name>
    <name evidence="14" type="ORF">PCKR_223</name>
    <name evidence="15" type="ORF">PFK_223</name>
</gene>
<dbReference type="Pfam" id="PF00117">
    <property type="entry name" value="GATase"/>
    <property type="match status" value="1"/>
</dbReference>
<dbReference type="InterPro" id="IPR050472">
    <property type="entry name" value="Anth_synth/Amidotransfase"/>
</dbReference>
<evidence type="ECO:0000313" key="15">
    <source>
        <dbReference type="EMBL" id="AQX44785.1"/>
    </source>
</evidence>
<feature type="binding site" evidence="12">
    <location>
        <position position="303"/>
    </location>
    <ligand>
        <name>L-glutamine</name>
        <dbReference type="ChEBI" id="CHEBI:58359"/>
    </ligand>
</feature>
<comment type="catalytic activity">
    <reaction evidence="10 12">
        <text>hydrogencarbonate + L-glutamine + 2 ATP + H2O = carbamoyl phosphate + L-glutamate + 2 ADP + phosphate + 2 H(+)</text>
        <dbReference type="Rhea" id="RHEA:18633"/>
        <dbReference type="ChEBI" id="CHEBI:15377"/>
        <dbReference type="ChEBI" id="CHEBI:15378"/>
        <dbReference type="ChEBI" id="CHEBI:17544"/>
        <dbReference type="ChEBI" id="CHEBI:29985"/>
        <dbReference type="ChEBI" id="CHEBI:30616"/>
        <dbReference type="ChEBI" id="CHEBI:43474"/>
        <dbReference type="ChEBI" id="CHEBI:58228"/>
        <dbReference type="ChEBI" id="CHEBI:58359"/>
        <dbReference type="ChEBI" id="CHEBI:456216"/>
        <dbReference type="EC" id="6.3.5.5"/>
    </reaction>
</comment>
<comment type="pathway">
    <text evidence="1 12">Pyrimidine metabolism; UMP biosynthesis via de novo pathway; (S)-dihydroorotate from bicarbonate: step 1/3.</text>
</comment>
<evidence type="ECO:0000256" key="9">
    <source>
        <dbReference type="ARBA" id="ARBA00044031"/>
    </source>
</evidence>
<feature type="binding site" evidence="12">
    <location>
        <position position="300"/>
    </location>
    <ligand>
        <name>L-glutamine</name>
        <dbReference type="ChEBI" id="CHEBI:58359"/>
    </ligand>
</feature>
<feature type="binding site" evidence="12">
    <location>
        <position position="342"/>
    </location>
    <ligand>
        <name>L-glutamine</name>
        <dbReference type="ChEBI" id="CHEBI:58359"/>
    </ligand>
</feature>
<feature type="binding site" evidence="12">
    <location>
        <position position="79"/>
    </location>
    <ligand>
        <name>L-glutamine</name>
        <dbReference type="ChEBI" id="CHEBI:58359"/>
    </ligand>
</feature>
<dbReference type="EMBL" id="KY124271">
    <property type="protein sequence ID" value="AQX44785.1"/>
    <property type="molecule type" value="Genomic_DNA"/>
</dbReference>
<comment type="catalytic activity">
    <reaction evidence="11 12">
        <text>L-glutamine + H2O = L-glutamate + NH4(+)</text>
        <dbReference type="Rhea" id="RHEA:15889"/>
        <dbReference type="ChEBI" id="CHEBI:15377"/>
        <dbReference type="ChEBI" id="CHEBI:28938"/>
        <dbReference type="ChEBI" id="CHEBI:29985"/>
        <dbReference type="ChEBI" id="CHEBI:58359"/>
    </reaction>
</comment>
<sequence length="408" mass="44914">MGMKNQKTSKSVATSSGHSLNLSIKLKRRSIVSTPDAVLILADGTVMEGFGFGASGTSIGEVVFNTGMTGYQEVMTDPSYAGQLVTFTYPEFGNTGVNFQDDENPIPHARGIIVRELSDYASNWRTEEELESWLKRHQIIGIRGVDTRALVRHIREVGTMNGAISNEERSYSDVLEEIKAAPSMNGLNLAEVVSTKTKYPWRQLTNISFDQRLQNLPQRPYRVVAIDFGIKRAILERLTAHGCDVTVLPVDSTLEDVITEHPEGVFLSNGPGDPAAVQSGIRLAKELIDQSNIPIFGICMGHQILGLALGGQTFKLDYGHRGLNHPCGRPGQVEITSQNHGFALKPDSLPTDTVHITHFNLNDRTVAALAHRYLPVFGVQYHPEASPGPHDADHHFGRFVALMAERRR</sequence>
<evidence type="ECO:0000256" key="11">
    <source>
        <dbReference type="ARBA" id="ARBA00049285"/>
    </source>
</evidence>
<comment type="subunit">
    <text evidence="12">Composed of two chains; the small (or glutamine) chain promotes the hydrolysis of glutamine to ammonia, which is used by the large (or ammonia) chain to synthesize carbamoyl phosphate. Tetramer of heterodimers (alpha,beta)4.</text>
</comment>
<feature type="active site" evidence="12">
    <location>
        <position position="384"/>
    </location>
</feature>
<evidence type="ECO:0000256" key="4">
    <source>
        <dbReference type="ARBA" id="ARBA00022598"/>
    </source>
</evidence>
<dbReference type="SMART" id="SM01097">
    <property type="entry name" value="CPSase_sm_chain"/>
    <property type="match status" value="1"/>
</dbReference>
<feature type="binding site" evidence="12">
    <location>
        <position position="341"/>
    </location>
    <ligand>
        <name>L-glutamine</name>
        <dbReference type="ChEBI" id="CHEBI:58359"/>
    </ligand>
</feature>
<dbReference type="PANTHER" id="PTHR43418:SF7">
    <property type="entry name" value="CARBAMOYL-PHOSPHATE SYNTHASE SMALL CHAIN"/>
    <property type="match status" value="1"/>
</dbReference>
<dbReference type="PRINTS" id="PR00099">
    <property type="entry name" value="CPSGATASE"/>
</dbReference>
<evidence type="ECO:0000256" key="5">
    <source>
        <dbReference type="ARBA" id="ARBA00022741"/>
    </source>
</evidence>
<dbReference type="GO" id="GO:0004088">
    <property type="term" value="F:carbamoyl-phosphate synthase (glutamine-hydrolyzing) activity"/>
    <property type="evidence" value="ECO:0007669"/>
    <property type="project" value="UniProtKB-UniRule"/>
</dbReference>
<dbReference type="InterPro" id="IPR035686">
    <property type="entry name" value="CPSase_GATase1"/>
</dbReference>
<dbReference type="GO" id="GO:0044205">
    <property type="term" value="P:'de novo' UMP biosynthetic process"/>
    <property type="evidence" value="ECO:0007669"/>
    <property type="project" value="UniProtKB-UniRule"/>
</dbReference>
<keyword evidence="4 12" id="KW-0436">Ligase</keyword>
<feature type="domain" description="Carbamoyl-phosphate synthase small subunit N-terminal" evidence="13">
    <location>
        <begin position="35"/>
        <end position="165"/>
    </location>
</feature>
<dbReference type="InterPro" id="IPR002474">
    <property type="entry name" value="CarbamoylP_synth_ssu_N"/>
</dbReference>
<dbReference type="Pfam" id="PF00988">
    <property type="entry name" value="CPSase_sm_chain"/>
    <property type="match status" value="1"/>
</dbReference>
<dbReference type="EC" id="6.3.5.5" evidence="12"/>
<dbReference type="HAMAP" id="MF_01209">
    <property type="entry name" value="CPSase_S_chain"/>
    <property type="match status" value="1"/>
</dbReference>
<feature type="active site" description="Nucleophile" evidence="12">
    <location>
        <position position="299"/>
    </location>
</feature>
<evidence type="ECO:0000256" key="2">
    <source>
        <dbReference type="ARBA" id="ARBA00005077"/>
    </source>
</evidence>
<dbReference type="Gene3D" id="3.40.50.880">
    <property type="match status" value="1"/>
</dbReference>